<proteinExistence type="predicted"/>
<evidence type="ECO:0000313" key="3">
    <source>
        <dbReference type="Proteomes" id="UP000188729"/>
    </source>
</evidence>
<gene>
    <name evidence="2" type="ORF">SPHI_21050</name>
</gene>
<accession>A0A1V2ETN6</accession>
<name>A0A1V2ETN6_9SPHN</name>
<protein>
    <submittedName>
        <fullName evidence="2">Uncharacterized protein</fullName>
    </submittedName>
</protein>
<dbReference type="Proteomes" id="UP000188729">
    <property type="component" value="Unassembled WGS sequence"/>
</dbReference>
<sequence length="69" mass="7017">MAVATGFFPDGAQARERLEQASRAGEMPSGARMGGLFKGVGFATRGAVPGERGAAPCQAVALSTCDEDE</sequence>
<evidence type="ECO:0000313" key="2">
    <source>
        <dbReference type="EMBL" id="ONF95668.1"/>
    </source>
</evidence>
<keyword evidence="3" id="KW-1185">Reference proteome</keyword>
<comment type="caution">
    <text evidence="2">The sequence shown here is derived from an EMBL/GenBank/DDBJ whole genome shotgun (WGS) entry which is preliminary data.</text>
</comment>
<organism evidence="2 3">
    <name type="scientific">Sphingomonas jeddahensis</name>
    <dbReference type="NCBI Taxonomy" id="1915074"/>
    <lineage>
        <taxon>Bacteria</taxon>
        <taxon>Pseudomonadati</taxon>
        <taxon>Pseudomonadota</taxon>
        <taxon>Alphaproteobacteria</taxon>
        <taxon>Sphingomonadales</taxon>
        <taxon>Sphingomonadaceae</taxon>
        <taxon>Sphingomonas</taxon>
    </lineage>
</organism>
<reference evidence="2 3" key="1">
    <citation type="submission" date="2016-11" db="EMBL/GenBank/DDBJ databases">
        <title>Genome sequence of Sphingomonas jeddahensis G39.</title>
        <authorList>
            <person name="Poehlein A."/>
            <person name="Wuebbeler J.H."/>
            <person name="Steinbuechel A."/>
            <person name="Daniel R."/>
        </authorList>
    </citation>
    <scope>NUCLEOTIDE SEQUENCE [LARGE SCALE GENOMIC DNA]</scope>
    <source>
        <strain evidence="2 3">G39</strain>
    </source>
</reference>
<feature type="region of interest" description="Disordered" evidence="1">
    <location>
        <begin position="1"/>
        <end position="30"/>
    </location>
</feature>
<dbReference type="EMBL" id="MPSB01000009">
    <property type="protein sequence ID" value="ONF95668.1"/>
    <property type="molecule type" value="Genomic_DNA"/>
</dbReference>
<evidence type="ECO:0000256" key="1">
    <source>
        <dbReference type="SAM" id="MobiDB-lite"/>
    </source>
</evidence>
<dbReference type="AlphaFoldDB" id="A0A1V2ETN6"/>
<dbReference type="STRING" id="1915074.SPHI_21050"/>